<dbReference type="OrthoDB" id="180993at2"/>
<dbReference type="Proteomes" id="UP000295662">
    <property type="component" value="Unassembled WGS sequence"/>
</dbReference>
<evidence type="ECO:0008006" key="3">
    <source>
        <dbReference type="Google" id="ProtNLM"/>
    </source>
</evidence>
<dbReference type="AlphaFoldDB" id="A0A4V3FFL9"/>
<dbReference type="RefSeq" id="WP_133795458.1">
    <property type="nucleotide sequence ID" value="NZ_SOCA01000003.1"/>
</dbReference>
<dbReference type="EMBL" id="SOCA01000003">
    <property type="protein sequence ID" value="TDU71293.1"/>
    <property type="molecule type" value="Genomic_DNA"/>
</dbReference>
<dbReference type="Gene3D" id="3.40.50.1110">
    <property type="entry name" value="SGNH hydrolase"/>
    <property type="match status" value="1"/>
</dbReference>
<evidence type="ECO:0000313" key="1">
    <source>
        <dbReference type="EMBL" id="TDU71293.1"/>
    </source>
</evidence>
<protein>
    <recommendedName>
        <fullName evidence="3">Lysophospholipase L1-like esterase</fullName>
    </recommendedName>
</protein>
<dbReference type="GO" id="GO:0016788">
    <property type="term" value="F:hydrolase activity, acting on ester bonds"/>
    <property type="evidence" value="ECO:0007669"/>
    <property type="project" value="UniProtKB-ARBA"/>
</dbReference>
<reference evidence="1 2" key="1">
    <citation type="submission" date="2019-03" db="EMBL/GenBank/DDBJ databases">
        <title>Genomic Encyclopedia of Archaeal and Bacterial Type Strains, Phase II (KMG-II): from individual species to whole genera.</title>
        <authorList>
            <person name="Goeker M."/>
        </authorList>
    </citation>
    <scope>NUCLEOTIDE SEQUENCE [LARGE SCALE GENOMIC DNA]</scope>
    <source>
        <strain evidence="1 2">ATCC 25309</strain>
    </source>
</reference>
<evidence type="ECO:0000313" key="2">
    <source>
        <dbReference type="Proteomes" id="UP000295662"/>
    </source>
</evidence>
<organism evidence="1 2">
    <name type="scientific">Prosthecobacter fusiformis</name>
    <dbReference type="NCBI Taxonomy" id="48464"/>
    <lineage>
        <taxon>Bacteria</taxon>
        <taxon>Pseudomonadati</taxon>
        <taxon>Verrucomicrobiota</taxon>
        <taxon>Verrucomicrobiia</taxon>
        <taxon>Verrucomicrobiales</taxon>
        <taxon>Verrucomicrobiaceae</taxon>
        <taxon>Prosthecobacter</taxon>
    </lineage>
</organism>
<dbReference type="InterPro" id="IPR036514">
    <property type="entry name" value="SGNH_hydro_sf"/>
</dbReference>
<gene>
    <name evidence="1" type="ORF">EI77_02416</name>
</gene>
<name>A0A4V3FFL9_9BACT</name>
<keyword evidence="2" id="KW-1185">Reference proteome</keyword>
<proteinExistence type="predicted"/>
<accession>A0A4V3FFL9</accession>
<sequence length="334" mass="37967">MRAITRSFLLFAALLIGAELLTRFAFVRTMEGRFDYGYHPTVGFVEKPDGKVELQRAGGRRFFPQTFAQQRPEGTYRIMVIGDSVARGKSVKESYAGQLEKQLRAQGIQAECLNLGLPGYGARRKDIVLRQVMKYQPSLVILHVGMSNEYEDERESRRRDDFNSPHPKNWLMRSLVLRQLYEMKTEKIYWQWLPNTVRNQSGVSDANVELLATSDENTQREWLERLQKVTQDGLQRLQAARIPTLLVVQASNTKKEDGQGGILLDDRVTDSWTAPLTSDLVARVTMKSVIPPTQVTALYTDSNHVRPEGHRLIAEAIARTLKDKGWLPAPGIVK</sequence>
<comment type="caution">
    <text evidence="1">The sequence shown here is derived from an EMBL/GenBank/DDBJ whole genome shotgun (WGS) entry which is preliminary data.</text>
</comment>
<dbReference type="SUPFAM" id="SSF52266">
    <property type="entry name" value="SGNH hydrolase"/>
    <property type="match status" value="1"/>
</dbReference>